<dbReference type="AlphaFoldDB" id="A0A8K0P3K8"/>
<dbReference type="FunFam" id="3.90.280.10:FF:000006">
    <property type="entry name" value="protein D3"/>
    <property type="match status" value="1"/>
</dbReference>
<dbReference type="CDD" id="cd00866">
    <property type="entry name" value="PEBP_euk"/>
    <property type="match status" value="1"/>
</dbReference>
<dbReference type="SUPFAM" id="SSF49777">
    <property type="entry name" value="PEBP-like"/>
    <property type="match status" value="1"/>
</dbReference>
<dbReference type="PANTHER" id="PTHR11362">
    <property type="entry name" value="PHOSPHATIDYLETHANOLAMINE-BINDING PROTEIN"/>
    <property type="match status" value="1"/>
</dbReference>
<sequence length="230" mass="25368">MNRNILRDKAKMKLLIVLSLATLQLSLASLGPQADQASAGVGSGRINSSTSKMEQNGVVPDVIGTVPPSVLQVTYGSLKVDQGNELTPTQVKDQPTVSWEADSDSYYTLCMTDPDAPSRKDPKFREWHHWLVGNIKGSDINSGEVLSAYVGSGPPNGTGLHRYVFLVYKQPQKLTFDEPRLTNRSGDGRGKFSIRKFAKKYNLGEPIAGNFYQAQWDDYVPKLYEQLSGK</sequence>
<evidence type="ECO:0000256" key="1">
    <source>
        <dbReference type="SAM" id="MobiDB-lite"/>
    </source>
</evidence>
<evidence type="ECO:0000313" key="4">
    <source>
        <dbReference type="Proteomes" id="UP000792457"/>
    </source>
</evidence>
<proteinExistence type="predicted"/>
<feature type="chain" id="PRO_5035446242" evidence="2">
    <location>
        <begin position="29"/>
        <end position="230"/>
    </location>
</feature>
<dbReference type="PANTHER" id="PTHR11362:SF82">
    <property type="entry name" value="PHOSPHATIDYLETHANOLAMINE-BINDING PROTEIN 4"/>
    <property type="match status" value="1"/>
</dbReference>
<dbReference type="EMBL" id="KZ308615">
    <property type="protein sequence ID" value="KAG8232386.1"/>
    <property type="molecule type" value="Genomic_DNA"/>
</dbReference>
<reference evidence="3" key="2">
    <citation type="submission" date="2017-10" db="EMBL/GenBank/DDBJ databases">
        <title>Ladona fulva Genome sequencing and assembly.</title>
        <authorList>
            <person name="Murali S."/>
            <person name="Richards S."/>
            <person name="Bandaranaike D."/>
            <person name="Bellair M."/>
            <person name="Blankenburg K."/>
            <person name="Chao H."/>
            <person name="Dinh H."/>
            <person name="Doddapaneni H."/>
            <person name="Dugan-Rocha S."/>
            <person name="Elkadiri S."/>
            <person name="Gnanaolivu R."/>
            <person name="Hernandez B."/>
            <person name="Skinner E."/>
            <person name="Javaid M."/>
            <person name="Lee S."/>
            <person name="Li M."/>
            <person name="Ming W."/>
            <person name="Munidasa M."/>
            <person name="Muniz J."/>
            <person name="Nguyen L."/>
            <person name="Hughes D."/>
            <person name="Osuji N."/>
            <person name="Pu L.-L."/>
            <person name="Puazo M."/>
            <person name="Qu C."/>
            <person name="Quiroz J."/>
            <person name="Raj R."/>
            <person name="Weissenberger G."/>
            <person name="Xin Y."/>
            <person name="Zou X."/>
            <person name="Han Y."/>
            <person name="Worley K."/>
            <person name="Muzny D."/>
            <person name="Gibbs R."/>
        </authorList>
    </citation>
    <scope>NUCLEOTIDE SEQUENCE</scope>
    <source>
        <strain evidence="3">Sampled in the wild</strain>
    </source>
</reference>
<accession>A0A8K0P3K8</accession>
<dbReference type="OrthoDB" id="2506647at2759"/>
<dbReference type="Proteomes" id="UP000792457">
    <property type="component" value="Unassembled WGS sequence"/>
</dbReference>
<evidence type="ECO:0000313" key="3">
    <source>
        <dbReference type="EMBL" id="KAG8232386.1"/>
    </source>
</evidence>
<keyword evidence="2" id="KW-0732">Signal</keyword>
<dbReference type="Pfam" id="PF01161">
    <property type="entry name" value="PBP"/>
    <property type="match status" value="1"/>
</dbReference>
<organism evidence="3 4">
    <name type="scientific">Ladona fulva</name>
    <name type="common">Scarce chaser dragonfly</name>
    <name type="synonym">Libellula fulva</name>
    <dbReference type="NCBI Taxonomy" id="123851"/>
    <lineage>
        <taxon>Eukaryota</taxon>
        <taxon>Metazoa</taxon>
        <taxon>Ecdysozoa</taxon>
        <taxon>Arthropoda</taxon>
        <taxon>Hexapoda</taxon>
        <taxon>Insecta</taxon>
        <taxon>Pterygota</taxon>
        <taxon>Palaeoptera</taxon>
        <taxon>Odonata</taxon>
        <taxon>Epiprocta</taxon>
        <taxon>Anisoptera</taxon>
        <taxon>Libelluloidea</taxon>
        <taxon>Libellulidae</taxon>
        <taxon>Ladona</taxon>
    </lineage>
</organism>
<name>A0A8K0P3K8_LADFU</name>
<gene>
    <name evidence="3" type="ORF">J437_LFUL012529</name>
</gene>
<dbReference type="InterPro" id="IPR036610">
    <property type="entry name" value="PEBP-like_sf"/>
</dbReference>
<feature type="signal peptide" evidence="2">
    <location>
        <begin position="1"/>
        <end position="28"/>
    </location>
</feature>
<dbReference type="InterPro" id="IPR035810">
    <property type="entry name" value="PEBP_euk"/>
</dbReference>
<keyword evidence="4" id="KW-1185">Reference proteome</keyword>
<comment type="caution">
    <text evidence="3">The sequence shown here is derived from an EMBL/GenBank/DDBJ whole genome shotgun (WGS) entry which is preliminary data.</text>
</comment>
<reference evidence="3" key="1">
    <citation type="submission" date="2013-04" db="EMBL/GenBank/DDBJ databases">
        <authorList>
            <person name="Qu J."/>
            <person name="Murali S.C."/>
            <person name="Bandaranaike D."/>
            <person name="Bellair M."/>
            <person name="Blankenburg K."/>
            <person name="Chao H."/>
            <person name="Dinh H."/>
            <person name="Doddapaneni H."/>
            <person name="Downs B."/>
            <person name="Dugan-Rocha S."/>
            <person name="Elkadiri S."/>
            <person name="Gnanaolivu R.D."/>
            <person name="Hernandez B."/>
            <person name="Javaid M."/>
            <person name="Jayaseelan J.C."/>
            <person name="Lee S."/>
            <person name="Li M."/>
            <person name="Ming W."/>
            <person name="Munidasa M."/>
            <person name="Muniz J."/>
            <person name="Nguyen L."/>
            <person name="Ongeri F."/>
            <person name="Osuji N."/>
            <person name="Pu L.-L."/>
            <person name="Puazo M."/>
            <person name="Qu C."/>
            <person name="Quiroz J."/>
            <person name="Raj R."/>
            <person name="Weissenberger G."/>
            <person name="Xin Y."/>
            <person name="Zou X."/>
            <person name="Han Y."/>
            <person name="Richards S."/>
            <person name="Worley K."/>
            <person name="Muzny D."/>
            <person name="Gibbs R."/>
        </authorList>
    </citation>
    <scope>NUCLEOTIDE SEQUENCE</scope>
    <source>
        <strain evidence="3">Sampled in the wild</strain>
    </source>
</reference>
<protein>
    <submittedName>
        <fullName evidence="3">Uncharacterized protein</fullName>
    </submittedName>
</protein>
<feature type="region of interest" description="Disordered" evidence="1">
    <location>
        <begin position="34"/>
        <end position="53"/>
    </location>
</feature>
<evidence type="ECO:0000256" key="2">
    <source>
        <dbReference type="SAM" id="SignalP"/>
    </source>
</evidence>
<dbReference type="InterPro" id="IPR008914">
    <property type="entry name" value="PEBP"/>
</dbReference>
<dbReference type="Gene3D" id="3.90.280.10">
    <property type="entry name" value="PEBP-like"/>
    <property type="match status" value="1"/>
</dbReference>